<evidence type="ECO:0000313" key="5">
    <source>
        <dbReference type="Proteomes" id="UP000001542"/>
    </source>
</evidence>
<dbReference type="InterPro" id="IPR002110">
    <property type="entry name" value="Ankyrin_rpt"/>
</dbReference>
<dbReference type="STRING" id="5722.A2DGB3"/>
<dbReference type="KEGG" id="tva:5466040"/>
<evidence type="ECO:0000313" key="4">
    <source>
        <dbReference type="EMBL" id="EAY20509.1"/>
    </source>
</evidence>
<dbReference type="Pfam" id="PF13637">
    <property type="entry name" value="Ank_4"/>
    <property type="match status" value="1"/>
</dbReference>
<dbReference type="PROSITE" id="PS50088">
    <property type="entry name" value="ANK_REPEAT"/>
    <property type="match status" value="3"/>
</dbReference>
<feature type="repeat" description="ANK" evidence="3">
    <location>
        <begin position="611"/>
        <end position="644"/>
    </location>
</feature>
<proteinExistence type="predicted"/>
<dbReference type="eggNOG" id="KOG4177">
    <property type="taxonomic scope" value="Eukaryota"/>
</dbReference>
<dbReference type="InParanoid" id="A2DGB3"/>
<evidence type="ECO:0000256" key="2">
    <source>
        <dbReference type="ARBA" id="ARBA00023043"/>
    </source>
</evidence>
<dbReference type="PANTHER" id="PTHR24198">
    <property type="entry name" value="ANKYRIN REPEAT AND PROTEIN KINASE DOMAIN-CONTAINING PROTEIN"/>
    <property type="match status" value="1"/>
</dbReference>
<dbReference type="SMART" id="SM00248">
    <property type="entry name" value="ANK"/>
    <property type="match status" value="9"/>
</dbReference>
<dbReference type="VEuPathDB" id="TrichDB:TVAGG3_0967030"/>
<accession>A2DGB3</accession>
<dbReference type="SUPFAM" id="SSF48403">
    <property type="entry name" value="Ankyrin repeat"/>
    <property type="match status" value="2"/>
</dbReference>
<keyword evidence="5" id="KW-1185">Reference proteome</keyword>
<reference evidence="4" key="1">
    <citation type="submission" date="2006-10" db="EMBL/GenBank/DDBJ databases">
        <authorList>
            <person name="Amadeo P."/>
            <person name="Zhao Q."/>
            <person name="Wortman J."/>
            <person name="Fraser-Liggett C."/>
            <person name="Carlton J."/>
        </authorList>
    </citation>
    <scope>NUCLEOTIDE SEQUENCE</scope>
    <source>
        <strain evidence="4">G3</strain>
    </source>
</reference>
<dbReference type="Gene3D" id="1.25.40.20">
    <property type="entry name" value="Ankyrin repeat-containing domain"/>
    <property type="match status" value="2"/>
</dbReference>
<organism evidence="4 5">
    <name type="scientific">Trichomonas vaginalis (strain ATCC PRA-98 / G3)</name>
    <dbReference type="NCBI Taxonomy" id="412133"/>
    <lineage>
        <taxon>Eukaryota</taxon>
        <taxon>Metamonada</taxon>
        <taxon>Parabasalia</taxon>
        <taxon>Trichomonadida</taxon>
        <taxon>Trichomonadidae</taxon>
        <taxon>Trichomonas</taxon>
    </lineage>
</organism>
<evidence type="ECO:0000256" key="3">
    <source>
        <dbReference type="PROSITE-ProRule" id="PRU00023"/>
    </source>
</evidence>
<feature type="repeat" description="ANK" evidence="3">
    <location>
        <begin position="578"/>
        <end position="610"/>
    </location>
</feature>
<dbReference type="Proteomes" id="UP000001542">
    <property type="component" value="Unassembled WGS sequence"/>
</dbReference>
<dbReference type="AlphaFoldDB" id="A2DGB3"/>
<keyword evidence="1" id="KW-0677">Repeat</keyword>
<dbReference type="EMBL" id="DS113197">
    <property type="protein sequence ID" value="EAY20509.1"/>
    <property type="molecule type" value="Genomic_DNA"/>
</dbReference>
<dbReference type="PANTHER" id="PTHR24198:SF165">
    <property type="entry name" value="ANKYRIN REPEAT-CONTAINING PROTEIN-RELATED"/>
    <property type="match status" value="1"/>
</dbReference>
<dbReference type="SMR" id="A2DGB3"/>
<dbReference type="RefSeq" id="XP_001581495.1">
    <property type="nucleotide sequence ID" value="XM_001581445.1"/>
</dbReference>
<sequence length="732" mass="81189">MESGFSKEALEEAYKLAELQRLLSSMNEENFNSTVENIMKLPYIKTIDGVYFFVHELMDVFEIRSTNQRLHARLFGELNKNAAPDNALEHLKPIILKAAFRPYGKALLHRKEEALCFIRNCLMAKVLTINEIAEKICNILSDCIFETAENSLLYFFFGAELEAFDPPLFTLLSQKTNRHNNPLEEFIDTLDLLCADGWEKMHDFTDVGCTKDSPFYAIHRDDPSLWGPDLNINQKFPNLFFQPRFIYERTPNLIQLACFYGAINCVKELIKRGASLKNTEKYAVAGANPEVLQILKDKGLSLLRSIKIAARFRRYELFEQIYKQTPFGVADQEYEALSNDEALTIDGIFNKCARTNNVVSMLFVLKNGATPTKWNASGMIMIAADEGHVGVLKLLASIPGIEAPGISKGTTALFQAAENGHLGSLKVIMGMKGADCSFRKGSRTILHAAALNGHQDVVQYIIDNNCVDINSVDASKRTPLYFAIDGCYINVIRAFLNSPNCDTNHKDVDGLTALHSACKSAPSSIVRFLVLSGKFDINAKDKQGNTPFHYAASRETMAIAESLSQNSNQIDYNSKNKQGNTPLHLAAQTLSRAITFVVSCPGIDYNAVNKDGMTPLHLACKRNRPESVQSLVQQQGIELNKHDAQNKTALAIASKMGFIDVVKILVKTPGIDPNDGNPLYEAAVGQWPDVVIALTSCKGIDVEQKGPDGNTALEVVNSNEAKIAIREVMNRK</sequence>
<name>A2DGB3_TRIV3</name>
<protein>
    <submittedName>
        <fullName evidence="4">Uncharacterized protein</fullName>
    </submittedName>
</protein>
<reference evidence="4" key="2">
    <citation type="journal article" date="2007" name="Science">
        <title>Draft genome sequence of the sexually transmitted pathogen Trichomonas vaginalis.</title>
        <authorList>
            <person name="Carlton J.M."/>
            <person name="Hirt R.P."/>
            <person name="Silva J.C."/>
            <person name="Delcher A.L."/>
            <person name="Schatz M."/>
            <person name="Zhao Q."/>
            <person name="Wortman J.R."/>
            <person name="Bidwell S.L."/>
            <person name="Alsmark U.C.M."/>
            <person name="Besteiro S."/>
            <person name="Sicheritz-Ponten T."/>
            <person name="Noel C.J."/>
            <person name="Dacks J.B."/>
            <person name="Foster P.G."/>
            <person name="Simillion C."/>
            <person name="Van de Peer Y."/>
            <person name="Miranda-Saavedra D."/>
            <person name="Barton G.J."/>
            <person name="Westrop G.D."/>
            <person name="Mueller S."/>
            <person name="Dessi D."/>
            <person name="Fiori P.L."/>
            <person name="Ren Q."/>
            <person name="Paulsen I."/>
            <person name="Zhang H."/>
            <person name="Bastida-Corcuera F.D."/>
            <person name="Simoes-Barbosa A."/>
            <person name="Brown M.T."/>
            <person name="Hayes R.D."/>
            <person name="Mukherjee M."/>
            <person name="Okumura C.Y."/>
            <person name="Schneider R."/>
            <person name="Smith A.J."/>
            <person name="Vanacova S."/>
            <person name="Villalvazo M."/>
            <person name="Haas B.J."/>
            <person name="Pertea M."/>
            <person name="Feldblyum T.V."/>
            <person name="Utterback T.R."/>
            <person name="Shu C.L."/>
            <person name="Osoegawa K."/>
            <person name="de Jong P.J."/>
            <person name="Hrdy I."/>
            <person name="Horvathova L."/>
            <person name="Zubacova Z."/>
            <person name="Dolezal P."/>
            <person name="Malik S.B."/>
            <person name="Logsdon J.M. Jr."/>
            <person name="Henze K."/>
            <person name="Gupta A."/>
            <person name="Wang C.C."/>
            <person name="Dunne R.L."/>
            <person name="Upcroft J.A."/>
            <person name="Upcroft P."/>
            <person name="White O."/>
            <person name="Salzberg S.L."/>
            <person name="Tang P."/>
            <person name="Chiu C.-H."/>
            <person name="Lee Y.-S."/>
            <person name="Embley T.M."/>
            <person name="Coombs G.H."/>
            <person name="Mottram J.C."/>
            <person name="Tachezy J."/>
            <person name="Fraser-Liggett C.M."/>
            <person name="Johnson P.J."/>
        </authorList>
    </citation>
    <scope>NUCLEOTIDE SEQUENCE [LARGE SCALE GENOMIC DNA]</scope>
    <source>
        <strain evidence="4">G3</strain>
    </source>
</reference>
<dbReference type="InterPro" id="IPR036770">
    <property type="entry name" value="Ankyrin_rpt-contain_sf"/>
</dbReference>
<dbReference type="VEuPathDB" id="TrichDB:TVAG_238810"/>
<dbReference type="Pfam" id="PF12796">
    <property type="entry name" value="Ank_2"/>
    <property type="match status" value="2"/>
</dbReference>
<feature type="repeat" description="ANK" evidence="3">
    <location>
        <begin position="543"/>
        <end position="575"/>
    </location>
</feature>
<dbReference type="PROSITE" id="PS50297">
    <property type="entry name" value="ANK_REP_REGION"/>
    <property type="match status" value="1"/>
</dbReference>
<keyword evidence="2 3" id="KW-0040">ANK repeat</keyword>
<gene>
    <name evidence="4" type="ORF">TVAG_238810</name>
</gene>
<evidence type="ECO:0000256" key="1">
    <source>
        <dbReference type="ARBA" id="ARBA00022737"/>
    </source>
</evidence>